<evidence type="ECO:0000313" key="1">
    <source>
        <dbReference type="EMBL" id="UNM95929.1"/>
    </source>
</evidence>
<accession>A0ABY3X2K3</accession>
<keyword evidence="2" id="KW-1185">Reference proteome</keyword>
<dbReference type="Proteomes" id="UP000829542">
    <property type="component" value="Chromosome"/>
</dbReference>
<evidence type="ECO:0000313" key="2">
    <source>
        <dbReference type="Proteomes" id="UP000829542"/>
    </source>
</evidence>
<dbReference type="EMBL" id="CP093379">
    <property type="protein sequence ID" value="UNM95929.1"/>
    <property type="molecule type" value="Genomic_DNA"/>
</dbReference>
<gene>
    <name evidence="1" type="ORF">MMG00_12110</name>
</gene>
<reference evidence="1 2" key="1">
    <citation type="submission" date="2022-03" db="EMBL/GenBank/DDBJ databases">
        <title>Ignatzschineria rhizosphaerae HR5S32.</title>
        <authorList>
            <person name="Sun J.Q."/>
            <person name="Feng J.Y."/>
        </authorList>
    </citation>
    <scope>NUCLEOTIDE SEQUENCE [LARGE SCALE GENOMIC DNA]</scope>
    <source>
        <strain evidence="1 2">HR5S32</strain>
    </source>
</reference>
<proteinExistence type="predicted"/>
<dbReference type="RefSeq" id="WP_242148698.1">
    <property type="nucleotide sequence ID" value="NZ_CP093379.1"/>
</dbReference>
<protein>
    <submittedName>
        <fullName evidence="1">Uncharacterized protein</fullName>
    </submittedName>
</protein>
<organism evidence="1 2">
    <name type="scientific">Ignatzschineria rhizosphaerae</name>
    <dbReference type="NCBI Taxonomy" id="2923279"/>
    <lineage>
        <taxon>Bacteria</taxon>
        <taxon>Pseudomonadati</taxon>
        <taxon>Pseudomonadota</taxon>
        <taxon>Gammaproteobacteria</taxon>
        <taxon>Cardiobacteriales</taxon>
        <taxon>Ignatzschineriaceae</taxon>
        <taxon>Ignatzschineria</taxon>
    </lineage>
</organism>
<sequence>MRWKVTFHSFSHEVIHTMQSEASLESIKLYAMRIFRQLRSEKKRIGKIVIKGLEEGESVYVREINVLGKPQSNWSLGRNSNE</sequence>
<name>A0ABY3X2K3_9GAMM</name>